<keyword evidence="2" id="KW-0472">Membrane</keyword>
<dbReference type="AlphaFoldDB" id="A0A841FFC4"/>
<feature type="transmembrane region" description="Helical" evidence="2">
    <location>
        <begin position="85"/>
        <end position="101"/>
    </location>
</feature>
<feature type="transmembrane region" description="Helical" evidence="2">
    <location>
        <begin position="58"/>
        <end position="78"/>
    </location>
</feature>
<accession>A0A841FFC4</accession>
<dbReference type="Pfam" id="PF23636">
    <property type="entry name" value="DUF7144"/>
    <property type="match status" value="1"/>
</dbReference>
<gene>
    <name evidence="4" type="ORF">HNR73_002135</name>
</gene>
<feature type="transmembrane region" description="Helical" evidence="2">
    <location>
        <begin position="107"/>
        <end position="124"/>
    </location>
</feature>
<proteinExistence type="predicted"/>
<protein>
    <recommendedName>
        <fullName evidence="3">DUF7144 domain-containing protein</fullName>
    </recommendedName>
</protein>
<comment type="caution">
    <text evidence="4">The sequence shown here is derived from an EMBL/GenBank/DDBJ whole genome shotgun (WGS) entry which is preliminary data.</text>
</comment>
<dbReference type="Proteomes" id="UP000548476">
    <property type="component" value="Unassembled WGS sequence"/>
</dbReference>
<keyword evidence="2" id="KW-1133">Transmembrane helix</keyword>
<feature type="region of interest" description="Disordered" evidence="1">
    <location>
        <begin position="137"/>
        <end position="173"/>
    </location>
</feature>
<keyword evidence="5" id="KW-1185">Reference proteome</keyword>
<keyword evidence="2" id="KW-0812">Transmembrane</keyword>
<organism evidence="4 5">
    <name type="scientific">Phytomonospora endophytica</name>
    <dbReference type="NCBI Taxonomy" id="714109"/>
    <lineage>
        <taxon>Bacteria</taxon>
        <taxon>Bacillati</taxon>
        <taxon>Actinomycetota</taxon>
        <taxon>Actinomycetes</taxon>
        <taxon>Micromonosporales</taxon>
        <taxon>Micromonosporaceae</taxon>
        <taxon>Phytomonospora</taxon>
    </lineage>
</organism>
<dbReference type="RefSeq" id="WP_184787157.1">
    <property type="nucleotide sequence ID" value="NZ_BONT01000045.1"/>
</dbReference>
<feature type="domain" description="DUF7144" evidence="3">
    <location>
        <begin position="15"/>
        <end position="126"/>
    </location>
</feature>
<reference evidence="4 5" key="1">
    <citation type="submission" date="2020-08" db="EMBL/GenBank/DDBJ databases">
        <title>Genomic Encyclopedia of Type Strains, Phase IV (KMG-IV): sequencing the most valuable type-strain genomes for metagenomic binning, comparative biology and taxonomic classification.</title>
        <authorList>
            <person name="Goeker M."/>
        </authorList>
    </citation>
    <scope>NUCLEOTIDE SEQUENCE [LARGE SCALE GENOMIC DNA]</scope>
    <source>
        <strain evidence="4 5">YIM 65646</strain>
    </source>
</reference>
<evidence type="ECO:0000256" key="1">
    <source>
        <dbReference type="SAM" id="MobiDB-lite"/>
    </source>
</evidence>
<dbReference type="EMBL" id="JACHGT010000004">
    <property type="protein sequence ID" value="MBB6034285.1"/>
    <property type="molecule type" value="Genomic_DNA"/>
</dbReference>
<evidence type="ECO:0000313" key="5">
    <source>
        <dbReference type="Proteomes" id="UP000548476"/>
    </source>
</evidence>
<name>A0A841FFC4_9ACTN</name>
<evidence type="ECO:0000313" key="4">
    <source>
        <dbReference type="EMBL" id="MBB6034285.1"/>
    </source>
</evidence>
<evidence type="ECO:0000256" key="2">
    <source>
        <dbReference type="SAM" id="Phobius"/>
    </source>
</evidence>
<dbReference type="InterPro" id="IPR055568">
    <property type="entry name" value="DUF7144"/>
</dbReference>
<evidence type="ECO:0000259" key="3">
    <source>
        <dbReference type="Pfam" id="PF23636"/>
    </source>
</evidence>
<sequence>MSGENTARGWSIGGMALGASLMLMIGAWQALAGIAAIAEDDVFVQVEDYVFRFDLTTWGWIHLIVGVLVIATAAFVLIGQSWARWVAIGLAVVSATAQFLWLPYQPAWSMVIIAIDVFVIWSLIQVESDSLDTRGTRGTAWSEVDPQATTAGHTNPRHAGATTAAPERTESEA</sequence>
<feature type="transmembrane region" description="Helical" evidence="2">
    <location>
        <begin position="12"/>
        <end position="38"/>
    </location>
</feature>